<dbReference type="Pfam" id="PF01119">
    <property type="entry name" value="DNA_mis_repair"/>
    <property type="match status" value="1"/>
</dbReference>
<feature type="domain" description="DNA mismatch repair protein S5" evidence="7">
    <location>
        <begin position="578"/>
        <end position="697"/>
    </location>
</feature>
<evidence type="ECO:0000256" key="1">
    <source>
        <dbReference type="ARBA" id="ARBA00004123"/>
    </source>
</evidence>
<dbReference type="InterPro" id="IPR038973">
    <property type="entry name" value="MutL/Mlh/Pms-like"/>
</dbReference>
<proteinExistence type="inferred from homology"/>
<evidence type="ECO:0000256" key="6">
    <source>
        <dbReference type="SAM" id="MobiDB-lite"/>
    </source>
</evidence>
<evidence type="ECO:0000313" key="9">
    <source>
        <dbReference type="Proteomes" id="UP000243015"/>
    </source>
</evidence>
<gene>
    <name evidence="8" type="ORF">A7C99_4178</name>
</gene>
<dbReference type="Gene3D" id="3.30.230.10">
    <property type="match status" value="1"/>
</dbReference>
<dbReference type="Pfam" id="PF16413">
    <property type="entry name" value="Mlh1_C"/>
    <property type="match status" value="1"/>
</dbReference>
<dbReference type="SUPFAM" id="SSF55874">
    <property type="entry name" value="ATPase domain of HSP90 chaperone/DNA topoisomerase II/histidine kinase"/>
    <property type="match status" value="1"/>
</dbReference>
<keyword evidence="5" id="KW-0539">Nucleus</keyword>
<comment type="subcellular location">
    <subcellularLocation>
        <location evidence="1">Nucleus</location>
    </subcellularLocation>
</comment>
<dbReference type="InterPro" id="IPR014721">
    <property type="entry name" value="Ribsml_uS5_D2-typ_fold_subgr"/>
</dbReference>
<feature type="region of interest" description="Disordered" evidence="6">
    <location>
        <begin position="1007"/>
        <end position="1072"/>
    </location>
</feature>
<accession>A0A178EXK7</accession>
<evidence type="ECO:0000256" key="4">
    <source>
        <dbReference type="ARBA" id="ARBA00023204"/>
    </source>
</evidence>
<evidence type="ECO:0000256" key="5">
    <source>
        <dbReference type="ARBA" id="ARBA00023242"/>
    </source>
</evidence>
<name>A0A178EXK7_TRIRU</name>
<dbReference type="EMBL" id="LHPM01000015">
    <property type="protein sequence ID" value="OAL64744.1"/>
    <property type="molecule type" value="Genomic_DNA"/>
</dbReference>
<evidence type="ECO:0000313" key="8">
    <source>
        <dbReference type="EMBL" id="OAL64744.1"/>
    </source>
</evidence>
<reference evidence="8 9" key="1">
    <citation type="submission" date="2016-05" db="EMBL/GenBank/DDBJ databases">
        <title>Genome sequencing of Trichophyton rubrum CMCC(F)T1i isolated from hair.</title>
        <authorList>
            <person name="Zhan P."/>
            <person name="Tao Y."/>
            <person name="Liu W."/>
        </authorList>
    </citation>
    <scope>NUCLEOTIDE SEQUENCE [LARGE SCALE GENOMIC DNA]</scope>
    <source>
        <strain evidence="9">CMCC(F)T1i</strain>
    </source>
</reference>
<dbReference type="SUPFAM" id="SSF54211">
    <property type="entry name" value="Ribosomal protein S5 domain 2-like"/>
    <property type="match status" value="1"/>
</dbReference>
<dbReference type="InterPro" id="IPR032189">
    <property type="entry name" value="Mlh1_C"/>
</dbReference>
<dbReference type="VEuPathDB" id="FungiDB:TERG_05158"/>
<dbReference type="CDD" id="cd16926">
    <property type="entry name" value="HATPase_MutL-MLH-PMS-like"/>
    <property type="match status" value="1"/>
</dbReference>
<evidence type="ECO:0000256" key="3">
    <source>
        <dbReference type="ARBA" id="ARBA00022763"/>
    </source>
</evidence>
<dbReference type="Gene3D" id="3.30.565.10">
    <property type="entry name" value="Histidine kinase-like ATPase, C-terminal domain"/>
    <property type="match status" value="1"/>
</dbReference>
<dbReference type="InterPro" id="IPR020568">
    <property type="entry name" value="Ribosomal_Su5_D2-typ_SF"/>
</dbReference>
<feature type="compositionally biased region" description="Low complexity" evidence="6">
    <location>
        <begin position="351"/>
        <end position="364"/>
    </location>
</feature>
<dbReference type="InterPro" id="IPR036890">
    <property type="entry name" value="HATPase_C_sf"/>
</dbReference>
<dbReference type="PANTHER" id="PTHR10073:SF12">
    <property type="entry name" value="DNA MISMATCH REPAIR PROTEIN MLH1"/>
    <property type="match status" value="1"/>
</dbReference>
<dbReference type="GO" id="GO:0140664">
    <property type="term" value="F:ATP-dependent DNA damage sensor activity"/>
    <property type="evidence" value="ECO:0007669"/>
    <property type="project" value="InterPro"/>
</dbReference>
<dbReference type="Pfam" id="PF13589">
    <property type="entry name" value="HATPase_c_3"/>
    <property type="match status" value="1"/>
</dbReference>
<comment type="similarity">
    <text evidence="2">Belongs to the DNA mismatch repair MutL/HexB family.</text>
</comment>
<dbReference type="NCBIfam" id="TIGR00585">
    <property type="entry name" value="mutl"/>
    <property type="match status" value="1"/>
</dbReference>
<feature type="region of interest" description="Disordered" evidence="6">
    <location>
        <begin position="16"/>
        <end position="36"/>
    </location>
</feature>
<dbReference type="PANTHER" id="PTHR10073">
    <property type="entry name" value="DNA MISMATCH REPAIR PROTEIN MLH, PMS, MUTL"/>
    <property type="match status" value="1"/>
</dbReference>
<feature type="region of interest" description="Disordered" evidence="6">
    <location>
        <begin position="710"/>
        <end position="730"/>
    </location>
</feature>
<dbReference type="GO" id="GO:0016887">
    <property type="term" value="F:ATP hydrolysis activity"/>
    <property type="evidence" value="ECO:0007669"/>
    <property type="project" value="InterPro"/>
</dbReference>
<sequence>MFVDLEPDPEKYAYTSKREEGVDRIDTPSLSFSEEGEGRTRLVGGFVLDRQSGEPVYPWPAHADRRPGFLDVRSAQCLSGNRDPSKEMLQECSARPRRRALLATCLVRGTSPNTSALLPGLAPARFSTSIPESSLYSACLRRPCIAVRLYRRHPWATTGFTVAVWPQEQKTAHSRSANPSKPLRHIRALKRGGPCSLWPRPAPAQPTLSPPQPRPARRRRPFFPRSPAGGLAVACAASFLARRLLFPFLVNRPRDGSRPPYIIRYLRPTVTLDLGQPNLPPAPSFPPTSYISPASRRANFWRTDCDAPTAQIIMDGDRMDLDSTSQGPRGLKRPAPDADTEADTPNASTFPAGASGAPPAAGAAASARPRKIQIAAGEIIVAPMHALKELIENSVDAGSTSVEILVREGGLKLLQITDNGHGIDHDDLSILCERFTTSKLQAFEDLSSIATYGFRGEALASISHVAHLTVTTKTAGSSCAWRAHYSDGKLVPAKPGQNASPKPIAGRKGTQITVEDLFYNVPTRRRAFRSASEEYAKILDIVGRYAVHCSGTAFSCKKHGEAGVSLSTSINSSIVDRIRQLHGGAVANELVSLEVDGKRWGCHTSAWVTNANYHAKKTALLIFINHRAVESTAIKRAVEQTYSTFLPKGGHPFVYLDLEIEPQRLDVNVHPTKREVNFLNEDEIIESICTAIRTKLAAVDSSRTFMTQTLLPGIRPPEPAPLARDASSGAEGERLVLRTVAGTKRPYENNLVRTDAKLRKITSMLPPAGSETAPGDKPNGNQGLAYQKVNREPVNIRLTSVKNLRAAVRASMHNNLTEIFSSNTYVGLVDERRRVAAIQSGVKLYLVDYGMVCNEFFYQLGLTNFGNFGSINLESSPKLVDLLALAVEVERDEYYRNNPPDGDAASVASDASRSIDEGIVVDFTSVAATVAKHLIDRREMLKEYFSLSISEDGCLLSIPLLLKGYMPSLVKLPRFLLRLGPYVDWSGEEACFRTFLTELAAFYTPEQLPTPHSSSTPQGGCGRQPGPGDRESSPHSIVSDISGGNGASATESPQADQSSSHDEAESEDESVTRRREQLSWMLEHTLFPAIRSRLVATNDLIRGVIEVADLKGLYRVFERC</sequence>
<evidence type="ECO:0000259" key="7">
    <source>
        <dbReference type="SMART" id="SM01340"/>
    </source>
</evidence>
<evidence type="ECO:0000256" key="2">
    <source>
        <dbReference type="ARBA" id="ARBA00006082"/>
    </source>
</evidence>
<feature type="compositionally biased region" description="Basic and acidic residues" evidence="6">
    <location>
        <begin position="16"/>
        <end position="26"/>
    </location>
</feature>
<dbReference type="FunFam" id="3.30.230.10:FF:000014">
    <property type="entry name" value="DNA mismatch repair protein Mlh1"/>
    <property type="match status" value="1"/>
</dbReference>
<comment type="caution">
    <text evidence="8">The sequence shown here is derived from an EMBL/GenBank/DDBJ whole genome shotgun (WGS) entry which is preliminary data.</text>
</comment>
<feature type="region of interest" description="Disordered" evidence="6">
    <location>
        <begin position="199"/>
        <end position="220"/>
    </location>
</feature>
<keyword evidence="3" id="KW-0227">DNA damage</keyword>
<dbReference type="GO" id="GO:0005524">
    <property type="term" value="F:ATP binding"/>
    <property type="evidence" value="ECO:0007669"/>
    <property type="project" value="InterPro"/>
</dbReference>
<dbReference type="InterPro" id="IPR014762">
    <property type="entry name" value="DNA_mismatch_repair_CS"/>
</dbReference>
<keyword evidence="4" id="KW-0234">DNA repair</keyword>
<dbReference type="GO" id="GO:0032389">
    <property type="term" value="C:MutLalpha complex"/>
    <property type="evidence" value="ECO:0007669"/>
    <property type="project" value="TreeGrafter"/>
</dbReference>
<protein>
    <submittedName>
        <fullName evidence="8">DNA mismatch repair protein Mlh1</fullName>
    </submittedName>
</protein>
<dbReference type="CDD" id="cd03483">
    <property type="entry name" value="MutL_Trans_MLH1"/>
    <property type="match status" value="1"/>
</dbReference>
<dbReference type="FunFam" id="3.30.565.10:FF:000033">
    <property type="entry name" value="DNA mismatch repair protein Mlh1"/>
    <property type="match status" value="1"/>
</dbReference>
<dbReference type="InterPro" id="IPR002099">
    <property type="entry name" value="MutL/Mlh/PMS"/>
</dbReference>
<feature type="compositionally biased region" description="Pro residues" evidence="6">
    <location>
        <begin position="200"/>
        <end position="214"/>
    </location>
</feature>
<dbReference type="SMART" id="SM01340">
    <property type="entry name" value="DNA_mis_repair"/>
    <property type="match status" value="1"/>
</dbReference>
<dbReference type="AlphaFoldDB" id="A0A178EXK7"/>
<dbReference type="GO" id="GO:0030983">
    <property type="term" value="F:mismatched DNA binding"/>
    <property type="evidence" value="ECO:0007669"/>
    <property type="project" value="InterPro"/>
</dbReference>
<dbReference type="Proteomes" id="UP000243015">
    <property type="component" value="Unassembled WGS sequence"/>
</dbReference>
<dbReference type="GO" id="GO:0061982">
    <property type="term" value="P:meiosis I cell cycle process"/>
    <property type="evidence" value="ECO:0007669"/>
    <property type="project" value="UniProtKB-ARBA"/>
</dbReference>
<dbReference type="PROSITE" id="PS00058">
    <property type="entry name" value="DNA_MISMATCH_REPAIR_1"/>
    <property type="match status" value="1"/>
</dbReference>
<dbReference type="InterPro" id="IPR013507">
    <property type="entry name" value="DNA_mismatch_S5_2-like"/>
</dbReference>
<organism evidence="8 9">
    <name type="scientific">Trichophyton rubrum</name>
    <name type="common">Athlete's foot fungus</name>
    <name type="synonym">Epidermophyton rubrum</name>
    <dbReference type="NCBI Taxonomy" id="5551"/>
    <lineage>
        <taxon>Eukaryota</taxon>
        <taxon>Fungi</taxon>
        <taxon>Dikarya</taxon>
        <taxon>Ascomycota</taxon>
        <taxon>Pezizomycotina</taxon>
        <taxon>Eurotiomycetes</taxon>
        <taxon>Eurotiomycetidae</taxon>
        <taxon>Onygenales</taxon>
        <taxon>Arthrodermataceae</taxon>
        <taxon>Trichophyton</taxon>
    </lineage>
</organism>
<feature type="region of interest" description="Disordered" evidence="6">
    <location>
        <begin position="312"/>
        <end position="364"/>
    </location>
</feature>
<dbReference type="GO" id="GO:0006298">
    <property type="term" value="P:mismatch repair"/>
    <property type="evidence" value="ECO:0007669"/>
    <property type="project" value="InterPro"/>
</dbReference>